<organism evidence="2 3">
    <name type="scientific">Methyloligella solikamskensis</name>
    <dbReference type="NCBI Taxonomy" id="1177756"/>
    <lineage>
        <taxon>Bacteria</taxon>
        <taxon>Pseudomonadati</taxon>
        <taxon>Pseudomonadota</taxon>
        <taxon>Alphaproteobacteria</taxon>
        <taxon>Hyphomicrobiales</taxon>
        <taxon>Hyphomicrobiaceae</taxon>
        <taxon>Methyloligella</taxon>
    </lineage>
</organism>
<reference evidence="3" key="1">
    <citation type="journal article" date="2019" name="Int. J. Syst. Evol. Microbiol.">
        <title>The Global Catalogue of Microorganisms (GCM) 10K type strain sequencing project: providing services to taxonomists for standard genome sequencing and annotation.</title>
        <authorList>
            <consortium name="The Broad Institute Genomics Platform"/>
            <consortium name="The Broad Institute Genome Sequencing Center for Infectious Disease"/>
            <person name="Wu L."/>
            <person name="Ma J."/>
        </authorList>
    </citation>
    <scope>NUCLEOTIDE SEQUENCE [LARGE SCALE GENOMIC DNA]</scope>
    <source>
        <strain evidence="3">CCUG 61697</strain>
    </source>
</reference>
<keyword evidence="1" id="KW-0732">Signal</keyword>
<feature type="chain" id="PRO_5047108460" description="Lipoprotein with Yx(FWY)xxD motif" evidence="1">
    <location>
        <begin position="22"/>
        <end position="155"/>
    </location>
</feature>
<dbReference type="RefSeq" id="WP_379083961.1">
    <property type="nucleotide sequence ID" value="NZ_JBHTJO010000001.1"/>
</dbReference>
<sequence>MRIGFLALIVSALFFGLPAQAADGKITIQNNETHGNFIADAEGKPLYLFTTDTQGTDDTKPAISCSDDCLKAWPPYIAKEAPEAGEGVKKDLIGVTDSAGSSQVTYNGWPLYYFVKDEGKDTPQGQDKHGFGGEWYLLTADGEKVHEHGEEHDHD</sequence>
<keyword evidence="3" id="KW-1185">Reference proteome</keyword>
<evidence type="ECO:0008006" key="4">
    <source>
        <dbReference type="Google" id="ProtNLM"/>
    </source>
</evidence>
<gene>
    <name evidence="2" type="ORF">ACFQ2F_00215</name>
</gene>
<name>A0ABW3J6Y6_9HYPH</name>
<protein>
    <recommendedName>
        <fullName evidence="4">Lipoprotein with Yx(FWY)xxD motif</fullName>
    </recommendedName>
</protein>
<dbReference type="Proteomes" id="UP001597102">
    <property type="component" value="Unassembled WGS sequence"/>
</dbReference>
<evidence type="ECO:0000313" key="2">
    <source>
        <dbReference type="EMBL" id="MFD0985521.1"/>
    </source>
</evidence>
<feature type="signal peptide" evidence="1">
    <location>
        <begin position="1"/>
        <end position="21"/>
    </location>
</feature>
<evidence type="ECO:0000256" key="1">
    <source>
        <dbReference type="SAM" id="SignalP"/>
    </source>
</evidence>
<dbReference type="EMBL" id="JBHTJO010000001">
    <property type="protein sequence ID" value="MFD0985521.1"/>
    <property type="molecule type" value="Genomic_DNA"/>
</dbReference>
<comment type="caution">
    <text evidence="2">The sequence shown here is derived from an EMBL/GenBank/DDBJ whole genome shotgun (WGS) entry which is preliminary data.</text>
</comment>
<evidence type="ECO:0000313" key="3">
    <source>
        <dbReference type="Proteomes" id="UP001597102"/>
    </source>
</evidence>
<dbReference type="Pfam" id="PF03640">
    <property type="entry name" value="Lipoprotein_15"/>
    <property type="match status" value="2"/>
</dbReference>
<proteinExistence type="predicted"/>
<dbReference type="PANTHER" id="PTHR39335:SF1">
    <property type="entry name" value="BLL4220 PROTEIN"/>
    <property type="match status" value="1"/>
</dbReference>
<dbReference type="InterPro" id="IPR005297">
    <property type="entry name" value="Lipoprotein_repeat"/>
</dbReference>
<accession>A0ABW3J6Y6</accession>
<dbReference type="PANTHER" id="PTHR39335">
    <property type="entry name" value="BLL4220 PROTEIN"/>
    <property type="match status" value="1"/>
</dbReference>